<gene>
    <name evidence="4" type="ORF">HEB94_001583</name>
</gene>
<dbReference type="AlphaFoldDB" id="A0A927MWW8"/>
<dbReference type="Proteomes" id="UP000638648">
    <property type="component" value="Unassembled WGS sequence"/>
</dbReference>
<keyword evidence="1" id="KW-0456">Lyase</keyword>
<dbReference type="InterPro" id="IPR032466">
    <property type="entry name" value="Metal_Hydrolase"/>
</dbReference>
<proteinExistence type="predicted"/>
<sequence length="363" mass="41139">MTLTHEQSEIHASKRSALAIVDCDVHPYPRSLDEIRQHLAQPWRDRYRGGGRGFFGNPVHGSRLDSTPPNGGPPGSDPSFMRKQLIDEYGVAHAVLLPRAFCNLHPDPDFGSAIAGAFNSWLADTWLGEYNHDGVFKGSITVNHQDPQAAAREIDRWAGHPHFVQVMTDSGARAPFGQRMYYPIYEACERNGLPLAIHPGTDGMGINIQPSPGYPTHYIEWHTCLSLSFQAHLVSLITEGVFERFPGFKVVLVEGGVSWLAPLMWRLDAEWKALRSEVPWVKKSPSEYLIDHVRLTSQPLERPERNTHLINLLEAMDAEHILMFSSDYPHWDFDSPTHAFPRLPREQRERIFSRNAFEFYGIG</sequence>
<dbReference type="GO" id="GO:0019748">
    <property type="term" value="P:secondary metabolic process"/>
    <property type="evidence" value="ECO:0007669"/>
    <property type="project" value="TreeGrafter"/>
</dbReference>
<dbReference type="Pfam" id="PF04909">
    <property type="entry name" value="Amidohydro_2"/>
    <property type="match status" value="1"/>
</dbReference>
<dbReference type="PANTHER" id="PTHR21240">
    <property type="entry name" value="2-AMINO-3-CARBOXYLMUCONATE-6-SEMIALDEHYDE DECARBOXYLASE"/>
    <property type="match status" value="1"/>
</dbReference>
<dbReference type="PANTHER" id="PTHR21240:SF28">
    <property type="entry name" value="ISO-OROTATE DECARBOXYLASE (EUROFUNG)"/>
    <property type="match status" value="1"/>
</dbReference>
<dbReference type="EMBL" id="JADBEM010000001">
    <property type="protein sequence ID" value="MBE1604735.1"/>
    <property type="molecule type" value="Genomic_DNA"/>
</dbReference>
<dbReference type="RefSeq" id="WP_202896190.1">
    <property type="nucleotide sequence ID" value="NZ_BAABJL010000111.1"/>
</dbReference>
<dbReference type="GO" id="GO:0016787">
    <property type="term" value="F:hydrolase activity"/>
    <property type="evidence" value="ECO:0007669"/>
    <property type="project" value="UniProtKB-KW"/>
</dbReference>
<dbReference type="Gene3D" id="3.20.20.140">
    <property type="entry name" value="Metal-dependent hydrolases"/>
    <property type="match status" value="1"/>
</dbReference>
<dbReference type="SUPFAM" id="SSF51556">
    <property type="entry name" value="Metallo-dependent hydrolases"/>
    <property type="match status" value="1"/>
</dbReference>
<evidence type="ECO:0000259" key="3">
    <source>
        <dbReference type="Pfam" id="PF04909"/>
    </source>
</evidence>
<reference evidence="4" key="1">
    <citation type="submission" date="2020-10" db="EMBL/GenBank/DDBJ databases">
        <title>Sequencing the genomes of 1000 actinobacteria strains.</title>
        <authorList>
            <person name="Klenk H.-P."/>
        </authorList>
    </citation>
    <scope>NUCLEOTIDE SEQUENCE</scope>
    <source>
        <strain evidence="4">DSM 45354</strain>
    </source>
</reference>
<dbReference type="GO" id="GO:0016831">
    <property type="term" value="F:carboxy-lyase activity"/>
    <property type="evidence" value="ECO:0007669"/>
    <property type="project" value="InterPro"/>
</dbReference>
<comment type="caution">
    <text evidence="4">The sequence shown here is derived from an EMBL/GenBank/DDBJ whole genome shotgun (WGS) entry which is preliminary data.</text>
</comment>
<evidence type="ECO:0000256" key="2">
    <source>
        <dbReference type="SAM" id="MobiDB-lite"/>
    </source>
</evidence>
<name>A0A927MWW8_9ACTN</name>
<dbReference type="InterPro" id="IPR006680">
    <property type="entry name" value="Amidohydro-rel"/>
</dbReference>
<accession>A0A927MWW8</accession>
<evidence type="ECO:0000313" key="4">
    <source>
        <dbReference type="EMBL" id="MBE1604735.1"/>
    </source>
</evidence>
<keyword evidence="5" id="KW-1185">Reference proteome</keyword>
<keyword evidence="4" id="KW-0378">Hydrolase</keyword>
<organism evidence="4 5">
    <name type="scientific">Actinopolymorpha pittospori</name>
    <dbReference type="NCBI Taxonomy" id="648752"/>
    <lineage>
        <taxon>Bacteria</taxon>
        <taxon>Bacillati</taxon>
        <taxon>Actinomycetota</taxon>
        <taxon>Actinomycetes</taxon>
        <taxon>Propionibacteriales</taxon>
        <taxon>Actinopolymorphaceae</taxon>
        <taxon>Actinopolymorpha</taxon>
    </lineage>
</organism>
<feature type="domain" description="Amidohydrolase-related" evidence="3">
    <location>
        <begin position="21"/>
        <end position="362"/>
    </location>
</feature>
<dbReference type="GO" id="GO:0005737">
    <property type="term" value="C:cytoplasm"/>
    <property type="evidence" value="ECO:0007669"/>
    <property type="project" value="TreeGrafter"/>
</dbReference>
<protein>
    <submittedName>
        <fullName evidence="4">TIM-barrel fold metal-dependent hydrolase</fullName>
    </submittedName>
</protein>
<dbReference type="InterPro" id="IPR032465">
    <property type="entry name" value="ACMSD"/>
</dbReference>
<feature type="region of interest" description="Disordered" evidence="2">
    <location>
        <begin position="58"/>
        <end position="77"/>
    </location>
</feature>
<evidence type="ECO:0000256" key="1">
    <source>
        <dbReference type="ARBA" id="ARBA00023239"/>
    </source>
</evidence>
<evidence type="ECO:0000313" key="5">
    <source>
        <dbReference type="Proteomes" id="UP000638648"/>
    </source>
</evidence>